<accession>A0AAV4AU89</accession>
<comment type="similarity">
    <text evidence="2">Belongs to the IPI1/TEX10 family.</text>
</comment>
<dbReference type="AlphaFoldDB" id="A0AAV4AU89"/>
<dbReference type="Pfam" id="PF12333">
    <property type="entry name" value="Ipi1_N"/>
    <property type="match status" value="1"/>
</dbReference>
<protein>
    <submittedName>
        <fullName evidence="5">Testis-expressed sequence 10-like protein</fullName>
    </submittedName>
</protein>
<dbReference type="PANTHER" id="PTHR16056:SF2">
    <property type="entry name" value="TESTIS-EXPRESSED PROTEIN 10"/>
    <property type="match status" value="1"/>
</dbReference>
<dbReference type="EMBL" id="BLXT01004326">
    <property type="protein sequence ID" value="GFO11676.1"/>
    <property type="molecule type" value="Genomic_DNA"/>
</dbReference>
<evidence type="ECO:0000259" key="4">
    <source>
        <dbReference type="Pfam" id="PF12333"/>
    </source>
</evidence>
<evidence type="ECO:0000313" key="6">
    <source>
        <dbReference type="Proteomes" id="UP000735302"/>
    </source>
</evidence>
<dbReference type="InterPro" id="IPR024679">
    <property type="entry name" value="Ipi1_N"/>
</dbReference>
<dbReference type="Proteomes" id="UP000735302">
    <property type="component" value="Unassembled WGS sequence"/>
</dbReference>
<organism evidence="5 6">
    <name type="scientific">Plakobranchus ocellatus</name>
    <dbReference type="NCBI Taxonomy" id="259542"/>
    <lineage>
        <taxon>Eukaryota</taxon>
        <taxon>Metazoa</taxon>
        <taxon>Spiralia</taxon>
        <taxon>Lophotrochozoa</taxon>
        <taxon>Mollusca</taxon>
        <taxon>Gastropoda</taxon>
        <taxon>Heterobranchia</taxon>
        <taxon>Euthyneura</taxon>
        <taxon>Panpulmonata</taxon>
        <taxon>Sacoglossa</taxon>
        <taxon>Placobranchoidea</taxon>
        <taxon>Plakobranchidae</taxon>
        <taxon>Plakobranchus</taxon>
    </lineage>
</organism>
<evidence type="ECO:0000256" key="1">
    <source>
        <dbReference type="ARBA" id="ARBA00004123"/>
    </source>
</evidence>
<evidence type="ECO:0000256" key="3">
    <source>
        <dbReference type="ARBA" id="ARBA00023242"/>
    </source>
</evidence>
<comment type="subcellular location">
    <subcellularLocation>
        <location evidence="1">Nucleus</location>
    </subcellularLocation>
</comment>
<dbReference type="GO" id="GO:0071339">
    <property type="term" value="C:MLL1 complex"/>
    <property type="evidence" value="ECO:0007669"/>
    <property type="project" value="TreeGrafter"/>
</dbReference>
<comment type="caution">
    <text evidence="5">The sequence shown here is derived from an EMBL/GenBank/DDBJ whole genome shotgun (WGS) entry which is preliminary data.</text>
</comment>
<dbReference type="PANTHER" id="PTHR16056">
    <property type="entry name" value="REGULATOR OF MICROTUBULE DYNAMICS PROTEIN"/>
    <property type="match status" value="1"/>
</dbReference>
<evidence type="ECO:0000256" key="2">
    <source>
        <dbReference type="ARBA" id="ARBA00006427"/>
    </source>
</evidence>
<keyword evidence="6" id="KW-1185">Reference proteome</keyword>
<dbReference type="SUPFAM" id="SSF48371">
    <property type="entry name" value="ARM repeat"/>
    <property type="match status" value="1"/>
</dbReference>
<gene>
    <name evidence="5" type="ORF">PoB_003818100</name>
</gene>
<evidence type="ECO:0000313" key="5">
    <source>
        <dbReference type="EMBL" id="GFO11676.1"/>
    </source>
</evidence>
<reference evidence="5 6" key="1">
    <citation type="journal article" date="2021" name="Elife">
        <title>Chloroplast acquisition without the gene transfer in kleptoplastic sea slugs, Plakobranchus ocellatus.</title>
        <authorList>
            <person name="Maeda T."/>
            <person name="Takahashi S."/>
            <person name="Yoshida T."/>
            <person name="Shimamura S."/>
            <person name="Takaki Y."/>
            <person name="Nagai Y."/>
            <person name="Toyoda A."/>
            <person name="Suzuki Y."/>
            <person name="Arimoto A."/>
            <person name="Ishii H."/>
            <person name="Satoh N."/>
            <person name="Nishiyama T."/>
            <person name="Hasebe M."/>
            <person name="Maruyama T."/>
            <person name="Minagawa J."/>
            <person name="Obokata J."/>
            <person name="Shigenobu S."/>
        </authorList>
    </citation>
    <scope>NUCLEOTIDE SEQUENCE [LARGE SCALE GENOMIC DNA]</scope>
</reference>
<proteinExistence type="inferred from homology"/>
<feature type="domain" description="Pre-rRNA-processing protein Ipi1 N-terminal" evidence="4">
    <location>
        <begin position="155"/>
        <end position="247"/>
    </location>
</feature>
<sequence length="942" mass="105639">MPKSKKKKKQDFQKVKLKVGKRLPKGDNVTNLSFKTRQIQLTQRIKDDAGQGLVTKKKENVQDLLRQCDHHSSSSRLSAVMGLRELWLSSYTEMMVPTNTYGYSTILKKLSHLLIDNEATVRHAVVNLFKVILNKITKNSTARPERVLGGSLFVHIHAFLCCAMNHVHEDVRLDALLLYDALLETCPALVVQQTGGLLRNLVGLLVTSTPSHVGAKGDSVTQKLSLNPESRLPVMVFRVRVLSRIKRTLQAALDETLVSHSELETASNFNGAWSLHNDCSERTKEQHTCIVSRQAVNRFQIMLNGGSHDLDDYITNPSSLESFIHQCLPVLVQCWKEARADNDTHNESASLLTSAAVELVSLVVSVIQLLFVLSAHGKGGNEEDNRKNKTLVAPRVITKHFFGSFEKLLMGGFPYSAQVEVAASKRKSKKKKTQKELSDNKDVSTQASLSALNLGICDIMSTFCMDQSLQFSKILLKKIGRHCVSSLSKMPNVDQCNIIIRIIENVFLNPQTADHFTKVYKAALKCYSAAVPKSRQKKLFFNLFYKIGRIWDGWSRARNESDLLLSSVFRYKENGEIEETLVSFFLSLSQLALTVHSLGDDEWTLNVLRMLRHSHFLRLCKPFENNLSQVLDPAKGLFATCNEQIQRHLCAVISTGLPFSKENLRQLLYLIRCPPDKPVIHNRKSLSCVSHVLFSMFANIRACVSLTNQLQLNQMSSEEHQLLSDYLRFLFSLQLGFTGEDLDQMCPVVSRDKENTSWLAIDFSVCSAQWERHLEISQIVATEIASFSLSADKDLGFKYGFTFMNNFEHFWTQTFSNREKMHILSVIGLVKLVLRASQPGVTEKPGQELVRLTSIAAASVLASMYEPDMVSAVSSNLAWQIKAELTSCLASTVDASIIKQVMELLGKRAQGDFGGSSDERSAAKSAQDFVLTDETLQLKLDV</sequence>
<keyword evidence="3" id="KW-0539">Nucleus</keyword>
<name>A0AAV4AU89_9GAST</name>
<dbReference type="InterPro" id="IPR016024">
    <property type="entry name" value="ARM-type_fold"/>
</dbReference>